<dbReference type="KEGG" id="tva:4768509"/>
<dbReference type="Proteomes" id="UP000001542">
    <property type="component" value="Unassembled WGS sequence"/>
</dbReference>
<feature type="region of interest" description="Disordered" evidence="7">
    <location>
        <begin position="423"/>
        <end position="470"/>
    </location>
</feature>
<dbReference type="SMR" id="A2E9P0"/>
<dbReference type="EC" id="2.7.7.7" evidence="5"/>
<dbReference type="PANTHER" id="PTHR45812:SF1">
    <property type="entry name" value="DNA POLYMERASE ZETA CATALYTIC SUBUNIT"/>
    <property type="match status" value="1"/>
</dbReference>
<keyword evidence="10" id="KW-1185">Reference proteome</keyword>
<evidence type="ECO:0000259" key="8">
    <source>
        <dbReference type="Pfam" id="PF00136"/>
    </source>
</evidence>
<dbReference type="OrthoDB" id="2414538at2759"/>
<dbReference type="Gene3D" id="3.30.342.10">
    <property type="entry name" value="DNA Polymerase, chain B, domain 1"/>
    <property type="match status" value="1"/>
</dbReference>
<dbReference type="Gene3D" id="1.10.132.60">
    <property type="entry name" value="DNA polymerase family B, C-terminal domain"/>
    <property type="match status" value="1"/>
</dbReference>
<dbReference type="InterPro" id="IPR030559">
    <property type="entry name" value="PolZ_Rev3"/>
</dbReference>
<dbReference type="VEuPathDB" id="TrichDB:TVAGG3_0043000"/>
<evidence type="ECO:0000256" key="6">
    <source>
        <dbReference type="SAM" id="Coils"/>
    </source>
</evidence>
<dbReference type="InterPro" id="IPR043502">
    <property type="entry name" value="DNA/RNA_pol_sf"/>
</dbReference>
<dbReference type="GO" id="GO:0003887">
    <property type="term" value="F:DNA-directed DNA polymerase activity"/>
    <property type="evidence" value="ECO:0000318"/>
    <property type="project" value="GO_Central"/>
</dbReference>
<reference evidence="9" key="1">
    <citation type="submission" date="2006-10" db="EMBL/GenBank/DDBJ databases">
        <authorList>
            <person name="Amadeo P."/>
            <person name="Zhao Q."/>
            <person name="Wortman J."/>
            <person name="Fraser-Liggett C."/>
            <person name="Carlton J."/>
        </authorList>
    </citation>
    <scope>NUCLEOTIDE SEQUENCE</scope>
    <source>
        <strain evidence="9">G3</strain>
    </source>
</reference>
<keyword evidence="4 5" id="KW-0239">DNA-directed DNA polymerase</keyword>
<dbReference type="Gene3D" id="3.30.420.10">
    <property type="entry name" value="Ribonuclease H-like superfamily/Ribonuclease H"/>
    <property type="match status" value="1"/>
</dbReference>
<dbReference type="Gene3D" id="3.90.1600.10">
    <property type="entry name" value="Palm domain of DNA polymerase"/>
    <property type="match status" value="2"/>
</dbReference>
<dbReference type="SMART" id="SM00486">
    <property type="entry name" value="POLBc"/>
    <property type="match status" value="1"/>
</dbReference>
<dbReference type="GO" id="GO:0000166">
    <property type="term" value="F:nucleotide binding"/>
    <property type="evidence" value="ECO:0007669"/>
    <property type="project" value="InterPro"/>
</dbReference>
<dbReference type="InterPro" id="IPR042087">
    <property type="entry name" value="DNA_pol_B_thumb"/>
</dbReference>
<dbReference type="Pfam" id="PF00136">
    <property type="entry name" value="DNA_pol_B"/>
    <property type="match status" value="2"/>
</dbReference>
<dbReference type="InterPro" id="IPR012337">
    <property type="entry name" value="RNaseH-like_sf"/>
</dbReference>
<dbReference type="SUPFAM" id="SSF53098">
    <property type="entry name" value="Ribonuclease H-like"/>
    <property type="match status" value="1"/>
</dbReference>
<evidence type="ECO:0000256" key="2">
    <source>
        <dbReference type="ARBA" id="ARBA00022679"/>
    </source>
</evidence>
<protein>
    <recommendedName>
        <fullName evidence="5">DNA polymerase</fullName>
        <ecNumber evidence="5">2.7.7.7</ecNumber>
    </recommendedName>
</protein>
<dbReference type="GO" id="GO:0000724">
    <property type="term" value="P:double-strand break repair via homologous recombination"/>
    <property type="evidence" value="ECO:0000318"/>
    <property type="project" value="GO_Central"/>
</dbReference>
<dbReference type="Gene3D" id="1.10.287.690">
    <property type="entry name" value="Helix hairpin bin"/>
    <property type="match status" value="1"/>
</dbReference>
<evidence type="ECO:0000256" key="1">
    <source>
        <dbReference type="ARBA" id="ARBA00005755"/>
    </source>
</evidence>
<name>A2E9P0_TRIV3</name>
<keyword evidence="2 5" id="KW-0808">Transferase</keyword>
<accession>A2E9P0</accession>
<proteinExistence type="inferred from homology"/>
<comment type="catalytic activity">
    <reaction evidence="5">
        <text>DNA(n) + a 2'-deoxyribonucleoside 5'-triphosphate = DNA(n+1) + diphosphate</text>
        <dbReference type="Rhea" id="RHEA:22508"/>
        <dbReference type="Rhea" id="RHEA-COMP:17339"/>
        <dbReference type="Rhea" id="RHEA-COMP:17340"/>
        <dbReference type="ChEBI" id="CHEBI:33019"/>
        <dbReference type="ChEBI" id="CHEBI:61560"/>
        <dbReference type="ChEBI" id="CHEBI:173112"/>
        <dbReference type="EC" id="2.7.7.7"/>
    </reaction>
</comment>
<gene>
    <name evidence="9" type="ORF">TVAG_281750</name>
</gene>
<evidence type="ECO:0000256" key="5">
    <source>
        <dbReference type="RuleBase" id="RU000442"/>
    </source>
</evidence>
<dbReference type="PROSITE" id="PS00116">
    <property type="entry name" value="DNA_POLYMERASE_B"/>
    <property type="match status" value="1"/>
</dbReference>
<keyword evidence="6" id="KW-0175">Coiled coil</keyword>
<dbReference type="PANTHER" id="PTHR45812">
    <property type="entry name" value="DNA POLYMERASE ZETA CATALYTIC SUBUNIT"/>
    <property type="match status" value="1"/>
</dbReference>
<dbReference type="GO" id="GO:0006260">
    <property type="term" value="P:DNA replication"/>
    <property type="evidence" value="ECO:0007669"/>
    <property type="project" value="UniProtKB-KW"/>
</dbReference>
<sequence length="932" mass="108639">MEIVEKYNFIAYEEEKSQYIKVYTKDYNDLHSVDDSIEAFEGLVIPYEHYITTTTRFGTETGIHTGIWIDYSPSNYKLVPIKERITTTTVELEINYEELCVTPFNAEIPNIRVMIYDFFLDKNEKQINATAIIKEGNKEICKPSFIVNKPEPDLQNCYFFENSEELMKSFSKFIDDTDPDIIISFGKRYLSLFKTSSGRSVNKSLNIVGREFLSFIQYPEFIKQRSSNTLEGYCHEILNKEIPTLKNPTFSQNLPCKLVYNVCQKRLDGLIELIDHYKFVESTVQMSSITFVSLYQSSFRITTQMVLSKILEKCHTRNFVINSNDDSHSSGLRGGSVIEPEHKYYKNSFTSFFDFQSLYPSLIIAKNICFSTCLPKSDDLAANKMYYRSNYLLKHGKDVDSDEIVQNIQKELDLFNKNDSEISNSFDNNNSIENQMKSDNLRKSDTSQNYNSTKIDENRSNDLLKSDNLPKSDNLTNQILADENKSEINQTINKIIVDENKTDSLIKSDNLTNQSKILNKSSNLDEIEVHQIEGSEKDEIPFLKFVSKEKREGILPEILKDLLKSREEVKSQIEELRKENKLKEIEVLDCRQQAIKIVCNSVYGFTSFQTFGIDQISAEITRQGRVYHYMAMQFLQTKNYNVIYGDTDSLFVNFGSDDYSTVYQKSLQICEEMNEKIFENPVKIRLEKIYKNFIIFSKKHYAGIRMDLQPNEIDIKGIETEKSDSCEFLKDLIFRSLSIILQKTFDDGVNFVKEMMTKMYNGMIPLSDFIIQKQLGQNINEYRTKTVQCEVAKKMIERDRKILLGKGDKIRFLVYKGKKLTDPLYSRADEPVYVVSCLKEIDYNYYVTKLIIPTLERIFMVINVEKTEKMINFLKEFNKKNRKTGIKKADKSLKNEYLSKCEQCRNCRFDDIECISIDCDICLQLTKLRYEP</sequence>
<dbReference type="SUPFAM" id="SSF56672">
    <property type="entry name" value="DNA/RNA polymerases"/>
    <property type="match status" value="1"/>
</dbReference>
<feature type="compositionally biased region" description="Basic and acidic residues" evidence="7">
    <location>
        <begin position="454"/>
        <end position="470"/>
    </location>
</feature>
<comment type="similarity">
    <text evidence="1 5">Belongs to the DNA polymerase type-B family.</text>
</comment>
<feature type="coiled-coil region" evidence="6">
    <location>
        <begin position="559"/>
        <end position="593"/>
    </location>
</feature>
<dbReference type="GO" id="GO:0016035">
    <property type="term" value="C:zeta DNA polymerase complex"/>
    <property type="evidence" value="ECO:0000318"/>
    <property type="project" value="GO_Central"/>
</dbReference>
<keyword evidence="5" id="KW-0235">DNA replication</keyword>
<dbReference type="eggNOG" id="KOG0969">
    <property type="taxonomic scope" value="Eukaryota"/>
</dbReference>
<dbReference type="InterPro" id="IPR023211">
    <property type="entry name" value="DNA_pol_palm_dom_sf"/>
</dbReference>
<feature type="compositionally biased region" description="Polar residues" evidence="7">
    <location>
        <begin position="423"/>
        <end position="438"/>
    </location>
</feature>
<dbReference type="GO" id="GO:0042276">
    <property type="term" value="P:error-prone translesion synthesis"/>
    <property type="evidence" value="ECO:0000318"/>
    <property type="project" value="GO_Central"/>
</dbReference>
<reference evidence="9" key="2">
    <citation type="journal article" date="2007" name="Science">
        <title>Draft genome sequence of the sexually transmitted pathogen Trichomonas vaginalis.</title>
        <authorList>
            <person name="Carlton J.M."/>
            <person name="Hirt R.P."/>
            <person name="Silva J.C."/>
            <person name="Delcher A.L."/>
            <person name="Schatz M."/>
            <person name="Zhao Q."/>
            <person name="Wortman J.R."/>
            <person name="Bidwell S.L."/>
            <person name="Alsmark U.C.M."/>
            <person name="Besteiro S."/>
            <person name="Sicheritz-Ponten T."/>
            <person name="Noel C.J."/>
            <person name="Dacks J.B."/>
            <person name="Foster P.G."/>
            <person name="Simillion C."/>
            <person name="Van de Peer Y."/>
            <person name="Miranda-Saavedra D."/>
            <person name="Barton G.J."/>
            <person name="Westrop G.D."/>
            <person name="Mueller S."/>
            <person name="Dessi D."/>
            <person name="Fiori P.L."/>
            <person name="Ren Q."/>
            <person name="Paulsen I."/>
            <person name="Zhang H."/>
            <person name="Bastida-Corcuera F.D."/>
            <person name="Simoes-Barbosa A."/>
            <person name="Brown M.T."/>
            <person name="Hayes R.D."/>
            <person name="Mukherjee M."/>
            <person name="Okumura C.Y."/>
            <person name="Schneider R."/>
            <person name="Smith A.J."/>
            <person name="Vanacova S."/>
            <person name="Villalvazo M."/>
            <person name="Haas B.J."/>
            <person name="Pertea M."/>
            <person name="Feldblyum T.V."/>
            <person name="Utterback T.R."/>
            <person name="Shu C.L."/>
            <person name="Osoegawa K."/>
            <person name="de Jong P.J."/>
            <person name="Hrdy I."/>
            <person name="Horvathova L."/>
            <person name="Zubacova Z."/>
            <person name="Dolezal P."/>
            <person name="Malik S.B."/>
            <person name="Logsdon J.M. Jr."/>
            <person name="Henze K."/>
            <person name="Gupta A."/>
            <person name="Wang C.C."/>
            <person name="Dunne R.L."/>
            <person name="Upcroft J.A."/>
            <person name="Upcroft P."/>
            <person name="White O."/>
            <person name="Salzberg S.L."/>
            <person name="Tang P."/>
            <person name="Chiu C.-H."/>
            <person name="Lee Y.-S."/>
            <person name="Embley T.M."/>
            <person name="Coombs G.H."/>
            <person name="Mottram J.C."/>
            <person name="Tachezy J."/>
            <person name="Fraser-Liggett C.M."/>
            <person name="Johnson P.J."/>
        </authorList>
    </citation>
    <scope>NUCLEOTIDE SEQUENCE [LARGE SCALE GENOMIC DNA]</scope>
    <source>
        <strain evidence="9">G3</strain>
    </source>
</reference>
<dbReference type="GO" id="GO:0005634">
    <property type="term" value="C:nucleus"/>
    <property type="evidence" value="ECO:0000318"/>
    <property type="project" value="GO_Central"/>
</dbReference>
<dbReference type="InterPro" id="IPR006172">
    <property type="entry name" value="DNA-dir_DNA_pol_B"/>
</dbReference>
<evidence type="ECO:0000256" key="4">
    <source>
        <dbReference type="ARBA" id="ARBA00022932"/>
    </source>
</evidence>
<evidence type="ECO:0000313" key="10">
    <source>
        <dbReference type="Proteomes" id="UP000001542"/>
    </source>
</evidence>
<evidence type="ECO:0000256" key="3">
    <source>
        <dbReference type="ARBA" id="ARBA00022695"/>
    </source>
</evidence>
<evidence type="ECO:0000313" key="9">
    <source>
        <dbReference type="EMBL" id="EAY10575.1"/>
    </source>
</evidence>
<dbReference type="STRING" id="5722.A2E9P0"/>
<dbReference type="EMBL" id="DS113335">
    <property type="protein sequence ID" value="EAY10575.1"/>
    <property type="molecule type" value="Genomic_DNA"/>
</dbReference>
<keyword evidence="5" id="KW-0238">DNA-binding</keyword>
<dbReference type="InterPro" id="IPR036397">
    <property type="entry name" value="RNaseH_sf"/>
</dbReference>
<organism evidence="9 10">
    <name type="scientific">Trichomonas vaginalis (strain ATCC PRA-98 / G3)</name>
    <dbReference type="NCBI Taxonomy" id="412133"/>
    <lineage>
        <taxon>Eukaryota</taxon>
        <taxon>Metamonada</taxon>
        <taxon>Parabasalia</taxon>
        <taxon>Trichomonadida</taxon>
        <taxon>Trichomonadidae</taxon>
        <taxon>Trichomonas</taxon>
    </lineage>
</organism>
<dbReference type="VEuPathDB" id="TrichDB:TVAG_281750"/>
<feature type="domain" description="DNA-directed DNA polymerase family B multifunctional" evidence="8">
    <location>
        <begin position="541"/>
        <end position="861"/>
    </location>
</feature>
<keyword evidence="3 5" id="KW-0548">Nucleotidyltransferase</keyword>
<dbReference type="GO" id="GO:0003677">
    <property type="term" value="F:DNA binding"/>
    <property type="evidence" value="ECO:0007669"/>
    <property type="project" value="UniProtKB-KW"/>
</dbReference>
<dbReference type="InterPro" id="IPR006134">
    <property type="entry name" value="DNA-dir_DNA_pol_B_multi_dom"/>
</dbReference>
<dbReference type="InterPro" id="IPR017964">
    <property type="entry name" value="DNA-dir_DNA_pol_B_CS"/>
</dbReference>
<evidence type="ECO:0000256" key="7">
    <source>
        <dbReference type="SAM" id="MobiDB-lite"/>
    </source>
</evidence>
<feature type="domain" description="DNA-directed DNA polymerase family B multifunctional" evidence="8">
    <location>
        <begin position="304"/>
        <end position="381"/>
    </location>
</feature>
<dbReference type="AlphaFoldDB" id="A2E9P0"/>
<dbReference type="RefSeq" id="XP_001322798.1">
    <property type="nucleotide sequence ID" value="XM_001322763.1"/>
</dbReference>
<dbReference type="InParanoid" id="A2E9P0"/>